<comment type="caution">
    <text evidence="1">The sequence shown here is derived from an EMBL/GenBank/DDBJ whole genome shotgun (WGS) entry which is preliminary data.</text>
</comment>
<organism evidence="1 2">
    <name type="scientific">Salipiger bermudensis (strain DSM 26914 / JCM 13377 / KCTC 12554 / HTCC2601)</name>
    <name type="common">Pelagibaca bermudensis</name>
    <dbReference type="NCBI Taxonomy" id="314265"/>
    <lineage>
        <taxon>Bacteria</taxon>
        <taxon>Pseudomonadati</taxon>
        <taxon>Pseudomonadota</taxon>
        <taxon>Alphaproteobacteria</taxon>
        <taxon>Rhodobacterales</taxon>
        <taxon>Roseobacteraceae</taxon>
        <taxon>Salipiger</taxon>
    </lineage>
</organism>
<evidence type="ECO:0000313" key="2">
    <source>
        <dbReference type="Proteomes" id="UP000006230"/>
    </source>
</evidence>
<name>Q0FWT0_SALBH</name>
<dbReference type="EMBL" id="AATQ01000001">
    <property type="protein sequence ID" value="EAU48472.1"/>
    <property type="molecule type" value="Genomic_DNA"/>
</dbReference>
<protein>
    <submittedName>
        <fullName evidence="1">Uncharacterized protein</fullName>
    </submittedName>
</protein>
<dbReference type="HOGENOM" id="CLU_3414880_0_0_5"/>
<keyword evidence="2" id="KW-1185">Reference proteome</keyword>
<dbReference type="Proteomes" id="UP000006230">
    <property type="component" value="Unassembled WGS sequence"/>
</dbReference>
<proteinExistence type="predicted"/>
<dbReference type="AlphaFoldDB" id="Q0FWT0"/>
<sequence length="27" mass="3039">MREKYTPSAWRLLATTMVCAVIPGQSQ</sequence>
<evidence type="ECO:0000313" key="1">
    <source>
        <dbReference type="EMBL" id="EAU48472.1"/>
    </source>
</evidence>
<accession>Q0FWT0</accession>
<gene>
    <name evidence="1" type="ORF">R2601_02828</name>
</gene>
<reference evidence="1 2" key="1">
    <citation type="journal article" date="2010" name="J. Bacteriol.">
        <title>Genome sequences of Pelagibaca bermudensis HTCC2601T and Maritimibacter alkaliphilus HTCC2654T, the type strains of two marine Roseobacter genera.</title>
        <authorList>
            <person name="Thrash J.C."/>
            <person name="Cho J.C."/>
            <person name="Ferriera S."/>
            <person name="Johnson J."/>
            <person name="Vergin K.L."/>
            <person name="Giovannoni S.J."/>
        </authorList>
    </citation>
    <scope>NUCLEOTIDE SEQUENCE [LARGE SCALE GENOMIC DNA]</scope>
    <source>
        <strain evidence="2">DSM 26914 / JCM 13377 / KCTC 12554 / HTCC2601</strain>
    </source>
</reference>